<evidence type="ECO:0000313" key="3">
    <source>
        <dbReference type="Proteomes" id="UP000301475"/>
    </source>
</evidence>
<dbReference type="Pfam" id="PF20026">
    <property type="entry name" value="DUF6434"/>
    <property type="match status" value="1"/>
</dbReference>
<evidence type="ECO:0000259" key="1">
    <source>
        <dbReference type="Pfam" id="PF20026"/>
    </source>
</evidence>
<reference evidence="2 3" key="1">
    <citation type="submission" date="2019-04" db="EMBL/GenBank/DDBJ databases">
        <authorList>
            <person name="Embree M."/>
            <person name="Gaffney J.R."/>
        </authorList>
    </citation>
    <scope>NUCLEOTIDE SEQUENCE [LARGE SCALE GENOMIC DNA]</scope>
    <source>
        <strain evidence="2 3">JE7A12</strain>
    </source>
</reference>
<dbReference type="EMBL" id="CP039381">
    <property type="protein sequence ID" value="QCT06114.1"/>
    <property type="molecule type" value="Genomic_DNA"/>
</dbReference>
<dbReference type="Proteomes" id="UP000301475">
    <property type="component" value="Chromosome"/>
</dbReference>
<dbReference type="AlphaFoldDB" id="A0A4P8XUR7"/>
<proteinExistence type="predicted"/>
<protein>
    <recommendedName>
        <fullName evidence="1">DUF6434 domain-containing protein</fullName>
    </recommendedName>
</protein>
<feature type="domain" description="DUF6434" evidence="1">
    <location>
        <begin position="72"/>
        <end position="128"/>
    </location>
</feature>
<gene>
    <name evidence="2" type="ORF">E5Z56_01455</name>
</gene>
<evidence type="ECO:0000313" key="2">
    <source>
        <dbReference type="EMBL" id="QCT06114.1"/>
    </source>
</evidence>
<dbReference type="InterPro" id="IPR045492">
    <property type="entry name" value="DUF6434"/>
</dbReference>
<accession>A0A4P8XUR7</accession>
<sequence length="191" mass="22608">MMERPILNTQLDSKTFKEFYYLKEELVNFCRENNLPTSGGKIELTERIAYFLDTGKVLPPTKTKRKASNITVITKDTEIENNFVCSETHRAFFKEQIGSSFSFNVAFQKWLKSNAGKTYRDAIDVYYKILEEKKNSKVKKIDRQFEYNTYIRDFFANNKEKNLDDAIKCWKYKKQLQGHNKYEKSDLVALK</sequence>
<dbReference type="KEGG" id="ruj:E5Z56_01455"/>
<dbReference type="Pfam" id="PF18953">
    <property type="entry name" value="SAP_new25"/>
    <property type="match status" value="1"/>
</dbReference>
<dbReference type="OrthoDB" id="9778090at2"/>
<keyword evidence="3" id="KW-1185">Reference proteome</keyword>
<organism evidence="2 3">
    <name type="scientific">Ruminococcus bovis</name>
    <dbReference type="NCBI Taxonomy" id="2564099"/>
    <lineage>
        <taxon>Bacteria</taxon>
        <taxon>Bacillati</taxon>
        <taxon>Bacillota</taxon>
        <taxon>Clostridia</taxon>
        <taxon>Eubacteriales</taxon>
        <taxon>Oscillospiraceae</taxon>
        <taxon>Ruminococcus</taxon>
    </lineage>
</organism>
<name>A0A4P8XUR7_9FIRM</name>